<proteinExistence type="predicted"/>
<feature type="transmembrane region" description="Helical" evidence="1">
    <location>
        <begin position="16"/>
        <end position="37"/>
    </location>
</feature>
<dbReference type="OrthoDB" id="116429at2"/>
<dbReference type="Proteomes" id="UP000236728">
    <property type="component" value="Unassembled WGS sequence"/>
</dbReference>
<evidence type="ECO:0000313" key="3">
    <source>
        <dbReference type="Proteomes" id="UP000236728"/>
    </source>
</evidence>
<reference evidence="2 3" key="1">
    <citation type="submission" date="2016-10" db="EMBL/GenBank/DDBJ databases">
        <authorList>
            <person name="de Groot N.N."/>
        </authorList>
    </citation>
    <scope>NUCLEOTIDE SEQUENCE [LARGE SCALE GENOMIC DNA]</scope>
    <source>
        <strain evidence="2 3">DSM 22489</strain>
    </source>
</reference>
<dbReference type="RefSeq" id="WP_103933215.1">
    <property type="nucleotide sequence ID" value="NZ_FNVA01000003.1"/>
</dbReference>
<protein>
    <submittedName>
        <fullName evidence="2">Uncharacterized protein</fullName>
    </submittedName>
</protein>
<accession>A0A1H5YLU8</accession>
<organism evidence="2 3">
    <name type="scientific">Bryocella elongata</name>
    <dbReference type="NCBI Taxonomy" id="863522"/>
    <lineage>
        <taxon>Bacteria</taxon>
        <taxon>Pseudomonadati</taxon>
        <taxon>Acidobacteriota</taxon>
        <taxon>Terriglobia</taxon>
        <taxon>Terriglobales</taxon>
        <taxon>Acidobacteriaceae</taxon>
        <taxon>Bryocella</taxon>
    </lineage>
</organism>
<sequence length="211" mass="24061">MEVHPPHEPVHSWRDFFTHILIVTIGLFIALTLEALVESVHHRHLVAEARENLHREISDNCEASQKDIASTQTNVTTLANNITTIHALQEKVQGHHFHVENAMQWNDFSTAGWRTAHETGALGFMPYDEVQRYSDLYSAQEFIEARAESLFDRNILAMAPFKMGIDPDNFSAEDFHSLLRANAEAEVQMSALVEVVQQYHERCQAALRDSK</sequence>
<evidence type="ECO:0000313" key="2">
    <source>
        <dbReference type="EMBL" id="SEG24477.1"/>
    </source>
</evidence>
<dbReference type="AlphaFoldDB" id="A0A1H5YLU8"/>
<keyword evidence="1" id="KW-1133">Transmembrane helix</keyword>
<keyword evidence="1" id="KW-0472">Membrane</keyword>
<keyword evidence="3" id="KW-1185">Reference proteome</keyword>
<dbReference type="EMBL" id="FNVA01000003">
    <property type="protein sequence ID" value="SEG24477.1"/>
    <property type="molecule type" value="Genomic_DNA"/>
</dbReference>
<gene>
    <name evidence="2" type="ORF">SAMN05421819_2359</name>
</gene>
<keyword evidence="1" id="KW-0812">Transmembrane</keyword>
<evidence type="ECO:0000256" key="1">
    <source>
        <dbReference type="SAM" id="Phobius"/>
    </source>
</evidence>
<name>A0A1H5YLU8_9BACT</name>